<organism evidence="7 8">
    <name type="scientific">Cardiosporidium cionae</name>
    <dbReference type="NCBI Taxonomy" id="476202"/>
    <lineage>
        <taxon>Eukaryota</taxon>
        <taxon>Sar</taxon>
        <taxon>Alveolata</taxon>
        <taxon>Apicomplexa</taxon>
        <taxon>Aconoidasida</taxon>
        <taxon>Nephromycida</taxon>
        <taxon>Cardiosporidium</taxon>
    </lineage>
</organism>
<proteinExistence type="predicted"/>
<dbReference type="InterPro" id="IPR029061">
    <property type="entry name" value="THDP-binding"/>
</dbReference>
<dbReference type="InterPro" id="IPR005475">
    <property type="entry name" value="Transketolase-like_Pyr-bd"/>
</dbReference>
<dbReference type="PANTHER" id="PTHR42980">
    <property type="entry name" value="2-OXOISOVALERATE DEHYDROGENASE SUBUNIT BETA-RELATED"/>
    <property type="match status" value="1"/>
</dbReference>
<dbReference type="SUPFAM" id="SSF52518">
    <property type="entry name" value="Thiamin diphosphate-binding fold (THDP-binding)"/>
    <property type="match status" value="1"/>
</dbReference>
<dbReference type="Gene3D" id="3.40.50.970">
    <property type="match status" value="1"/>
</dbReference>
<keyword evidence="3" id="KW-0560">Oxidoreductase</keyword>
<dbReference type="SMART" id="SM00861">
    <property type="entry name" value="Transket_pyr"/>
    <property type="match status" value="1"/>
</dbReference>
<name>A0ABQ7JC84_9APIC</name>
<evidence type="ECO:0000256" key="1">
    <source>
        <dbReference type="ARBA" id="ARBA00001964"/>
    </source>
</evidence>
<dbReference type="EMBL" id="JADAQX010000154">
    <property type="protein sequence ID" value="KAF8821617.1"/>
    <property type="molecule type" value="Genomic_DNA"/>
</dbReference>
<comment type="catalytic activity">
    <reaction evidence="4">
        <text>N(6)-[(R)-lipoyl]-L-lysyl-[protein] + 3-methyl-2-oxobutanoate + H(+) = N(6)-[(R)-S(8)-2-methylpropanoyldihydrolipoyl]-L-lysyl-[protein] + CO2</text>
        <dbReference type="Rhea" id="RHEA:13457"/>
        <dbReference type="Rhea" id="RHEA-COMP:10474"/>
        <dbReference type="Rhea" id="RHEA-COMP:10497"/>
        <dbReference type="ChEBI" id="CHEBI:11851"/>
        <dbReference type="ChEBI" id="CHEBI:15378"/>
        <dbReference type="ChEBI" id="CHEBI:16526"/>
        <dbReference type="ChEBI" id="CHEBI:83099"/>
        <dbReference type="ChEBI" id="CHEBI:83142"/>
        <dbReference type="EC" id="1.2.4.4"/>
    </reaction>
    <physiologicalReaction direction="left-to-right" evidence="4">
        <dbReference type="Rhea" id="RHEA:13458"/>
    </physiologicalReaction>
</comment>
<dbReference type="Proteomes" id="UP000823046">
    <property type="component" value="Unassembled WGS sequence"/>
</dbReference>
<evidence type="ECO:0000313" key="7">
    <source>
        <dbReference type="EMBL" id="KAF8821617.1"/>
    </source>
</evidence>
<dbReference type="CDD" id="cd07036">
    <property type="entry name" value="TPP_PYR_E1-PDHc-beta_like"/>
    <property type="match status" value="1"/>
</dbReference>
<accession>A0ABQ7JC84</accession>
<keyword evidence="8" id="KW-1185">Reference proteome</keyword>
<reference evidence="7 8" key="1">
    <citation type="journal article" date="2020" name="bioRxiv">
        <title>Metabolic contributions of an alphaproteobacterial endosymbiont in the apicomplexan Cardiosporidium cionae.</title>
        <authorList>
            <person name="Hunter E.S."/>
            <person name="Paight C.J."/>
            <person name="Lane C.E."/>
        </authorList>
    </citation>
    <scope>NUCLEOTIDE SEQUENCE [LARGE SCALE GENOMIC DNA]</scope>
    <source>
        <strain evidence="7">ESH_2018</strain>
    </source>
</reference>
<dbReference type="PANTHER" id="PTHR42980:SF1">
    <property type="entry name" value="2-OXOISOVALERATE DEHYDROGENASE SUBUNIT BETA, MITOCHONDRIAL"/>
    <property type="match status" value="1"/>
</dbReference>
<keyword evidence="7" id="KW-0670">Pyruvate</keyword>
<dbReference type="EC" id="1.2.4.4" evidence="2"/>
<evidence type="ECO:0000313" key="8">
    <source>
        <dbReference type="Proteomes" id="UP000823046"/>
    </source>
</evidence>
<evidence type="ECO:0000256" key="2">
    <source>
        <dbReference type="ARBA" id="ARBA00012277"/>
    </source>
</evidence>
<feature type="domain" description="Transketolase-like pyrimidine-binding" evidence="6">
    <location>
        <begin position="82"/>
        <end position="257"/>
    </location>
</feature>
<feature type="compositionally biased region" description="Polar residues" evidence="5">
    <location>
        <begin position="57"/>
        <end position="71"/>
    </location>
</feature>
<dbReference type="Gene3D" id="3.40.50.920">
    <property type="match status" value="1"/>
</dbReference>
<evidence type="ECO:0000259" key="6">
    <source>
        <dbReference type="SMART" id="SM00861"/>
    </source>
</evidence>
<gene>
    <name evidence="7" type="ORF">IE077_004308</name>
</gene>
<sequence>MKKCLGNVTNVGMRGGFRTWSLLPGKHSSNSSMNILPRYLSSGFTRTSALMDYPSRMKQQQRSHSTSSQAVQKADTRPKERMNVFTAINSAMHIAMETDPTTCVFGEDVAFGGVFRCSVDLREKFGNQRVFNTPLSEQGIAGFGIGLASMGCTAIAEIQFADYIFPAFDQLVNEAAKFRYRSGGTWDCGKLTVRTAWGAVGHGGHYHSQCPEAYFAHTPGLKIVIPSSPYAAKGLLLRSIRDPNPVIFFEPKALYRAAVDEVPVGDYELELGKANICRIGKDVMDVCASRSLDYVTVVLALLMELLHLLPFSRSKIFLKVTAVGWGTQVIRLLKAAEVLQKEHGISVEVIDLQSILPWDVECVQNSVEKTGRLVISHEAPITGGFGAEIASTIQSRCFYKLESPIKRICGYDTPFPLAFEKFYLPDEHKLVDGIKTMMDE</sequence>
<evidence type="ECO:0000256" key="5">
    <source>
        <dbReference type="SAM" id="MobiDB-lite"/>
    </source>
</evidence>
<dbReference type="SUPFAM" id="SSF52922">
    <property type="entry name" value="TK C-terminal domain-like"/>
    <property type="match status" value="1"/>
</dbReference>
<dbReference type="Pfam" id="PF02779">
    <property type="entry name" value="Transket_pyr"/>
    <property type="match status" value="1"/>
</dbReference>
<evidence type="ECO:0000256" key="3">
    <source>
        <dbReference type="ARBA" id="ARBA00023002"/>
    </source>
</evidence>
<dbReference type="InterPro" id="IPR009014">
    <property type="entry name" value="Transketo_C/PFOR_II"/>
</dbReference>
<comment type="cofactor">
    <cofactor evidence="1">
        <name>thiamine diphosphate</name>
        <dbReference type="ChEBI" id="CHEBI:58937"/>
    </cofactor>
</comment>
<protein>
    <recommendedName>
        <fullName evidence="2">3-methyl-2-oxobutanoate dehydrogenase (2-methylpropanoyl-transferring)</fullName>
        <ecNumber evidence="2">1.2.4.4</ecNumber>
    </recommendedName>
</protein>
<dbReference type="Pfam" id="PF02780">
    <property type="entry name" value="Transketolase_C"/>
    <property type="match status" value="1"/>
</dbReference>
<feature type="region of interest" description="Disordered" evidence="5">
    <location>
        <begin position="56"/>
        <end position="79"/>
    </location>
</feature>
<dbReference type="InterPro" id="IPR033248">
    <property type="entry name" value="Transketolase_C"/>
</dbReference>
<evidence type="ECO:0000256" key="4">
    <source>
        <dbReference type="ARBA" id="ARBA00051764"/>
    </source>
</evidence>
<comment type="caution">
    <text evidence="7">The sequence shown here is derived from an EMBL/GenBank/DDBJ whole genome shotgun (WGS) entry which is preliminary data.</text>
</comment>